<evidence type="ECO:0000256" key="13">
    <source>
        <dbReference type="ARBA" id="ARBA00023242"/>
    </source>
</evidence>
<proteinExistence type="predicted"/>
<evidence type="ECO:0000256" key="16">
    <source>
        <dbReference type="SAM" id="Phobius"/>
    </source>
</evidence>
<dbReference type="InterPro" id="IPR027370">
    <property type="entry name" value="Znf-RING_euk"/>
</dbReference>
<keyword evidence="21" id="KW-1185">Reference proteome</keyword>
<feature type="domain" description="RING-type" evidence="17">
    <location>
        <begin position="25"/>
        <end position="73"/>
    </location>
</feature>
<evidence type="ECO:0000256" key="1">
    <source>
        <dbReference type="ARBA" id="ARBA00000900"/>
    </source>
</evidence>
<dbReference type="InterPro" id="IPR017907">
    <property type="entry name" value="Znf_RING_CS"/>
</dbReference>
<dbReference type="Gene3D" id="1.20.5.170">
    <property type="match status" value="1"/>
</dbReference>
<feature type="compositionally biased region" description="Acidic residues" evidence="15">
    <location>
        <begin position="326"/>
        <end position="335"/>
    </location>
</feature>
<keyword evidence="11" id="KW-0175">Coiled coil</keyword>
<dbReference type="PROSITE" id="PS50119">
    <property type="entry name" value="ZF_BBOX"/>
    <property type="match status" value="1"/>
</dbReference>
<dbReference type="GO" id="GO:0061630">
    <property type="term" value="F:ubiquitin protein ligase activity"/>
    <property type="evidence" value="ECO:0007669"/>
    <property type="project" value="UniProtKB-EC"/>
</dbReference>
<keyword evidence="7" id="KW-0479">Metal-binding</keyword>
<feature type="region of interest" description="Disordered" evidence="15">
    <location>
        <begin position="382"/>
        <end position="488"/>
    </location>
</feature>
<sequence length="544" mass="59990">MTMPLELGSYHREPNVSSLESQLVCPICLELFTKPVVILPCQHNLCRKCANELFQGRGTMVGAGGHFRCPSCQHEVVLDRHGIYGLQRNLLVENIIDVYKQQSSSSGPSLKTAGHPMCEEHEDKKVNIYCLSCHIPTCSLCKVFGAHKACQVAPMPEVYEQQKAELSGGIGTLVAANDHVQAFITELEDTCKNIEENCESQKQMVCEKFDRMSSILEERRNAMLHMITTEQEEKAGHARSLTQTYKEHLEANSKLVETALHTIEEPDMATFLQSSRSLIEKVTEAAKVCTVETLEPGFENMDHYKVDFDEEERSLHLLDFIKPEDEVQEVPDELESQPKIRPEPDLGPDLVLESEPIIQLKDVNPRAKIGEAEEIGVLGEACTGPTKELPNDHKSLNTHQDELGGGDSRTRASLAEASEDWYKSSGWRPGNPSSPVWSEAWESADPPSLVASEPQLPSTSAGASAPPTCPVDPDGQLAQSSPDPTQGLLALFDSEEDSEQGEISAGQAQSTSLSVQAISLIFYILALVIILQRVWGYIRCITCP</sequence>
<dbReference type="PANTHER" id="PTHR24099:SF17">
    <property type="entry name" value="TRIPARTITE MOTIF CONTAINING 55"/>
    <property type="match status" value="1"/>
</dbReference>
<evidence type="ECO:0000256" key="5">
    <source>
        <dbReference type="ARBA" id="ARBA00022490"/>
    </source>
</evidence>
<dbReference type="Ensembl" id="ENSPKIT00000000486.1">
    <property type="protein sequence ID" value="ENSPKIP00000019884.1"/>
    <property type="gene ID" value="ENSPKIG00000004867.1"/>
</dbReference>
<evidence type="ECO:0000259" key="17">
    <source>
        <dbReference type="PROSITE" id="PS50089"/>
    </source>
</evidence>
<keyword evidence="6" id="KW-0808">Transferase</keyword>
<dbReference type="PANTHER" id="PTHR24099">
    <property type="entry name" value="E3 UBIQUITIN-PROTEIN LIGASE TRIM36-RELATED"/>
    <property type="match status" value="1"/>
</dbReference>
<dbReference type="PROSITE" id="PS51262">
    <property type="entry name" value="COS"/>
    <property type="match status" value="1"/>
</dbReference>
<dbReference type="Gene3D" id="3.30.160.60">
    <property type="entry name" value="Classic Zinc Finger"/>
    <property type="match status" value="1"/>
</dbReference>
<dbReference type="EC" id="2.3.2.27" evidence="4"/>
<evidence type="ECO:0000256" key="14">
    <source>
        <dbReference type="PROSITE-ProRule" id="PRU00024"/>
    </source>
</evidence>
<feature type="compositionally biased region" description="Basic and acidic residues" evidence="15">
    <location>
        <begin position="389"/>
        <end position="402"/>
    </location>
</feature>
<dbReference type="SUPFAM" id="SSF57850">
    <property type="entry name" value="RING/U-box"/>
    <property type="match status" value="1"/>
</dbReference>
<dbReference type="GeneTree" id="ENSGT00940000166487"/>
<dbReference type="InterPro" id="IPR050617">
    <property type="entry name" value="E3_ligase_FN3/SPRY"/>
</dbReference>
<dbReference type="GO" id="GO:0008270">
    <property type="term" value="F:zinc ion binding"/>
    <property type="evidence" value="ECO:0007669"/>
    <property type="project" value="UniProtKB-KW"/>
</dbReference>
<keyword evidence="12" id="KW-0514">Muscle protein</keyword>
<dbReference type="GO" id="GO:0005634">
    <property type="term" value="C:nucleus"/>
    <property type="evidence" value="ECO:0007669"/>
    <property type="project" value="UniProtKB-SubCell"/>
</dbReference>
<feature type="transmembrane region" description="Helical" evidence="16">
    <location>
        <begin position="513"/>
        <end position="531"/>
    </location>
</feature>
<dbReference type="Proteomes" id="UP000261540">
    <property type="component" value="Unplaced"/>
</dbReference>
<feature type="region of interest" description="Disordered" evidence="15">
    <location>
        <begin position="324"/>
        <end position="349"/>
    </location>
</feature>
<keyword evidence="16" id="KW-1133">Transmembrane helix</keyword>
<keyword evidence="13" id="KW-0539">Nucleus</keyword>
<evidence type="ECO:0000256" key="4">
    <source>
        <dbReference type="ARBA" id="ARBA00012483"/>
    </source>
</evidence>
<dbReference type="CTD" id="445187"/>
<keyword evidence="5" id="KW-0963">Cytoplasm</keyword>
<keyword evidence="16" id="KW-0812">Transmembrane</keyword>
<protein>
    <recommendedName>
        <fullName evidence="4">RING-type E3 ubiquitin transferase</fullName>
        <ecNumber evidence="4">2.3.2.27</ecNumber>
    </recommendedName>
</protein>
<keyword evidence="10" id="KW-0862">Zinc</keyword>
<dbReference type="InterPro" id="IPR013083">
    <property type="entry name" value="Znf_RING/FYVE/PHD"/>
</dbReference>
<dbReference type="InterPro" id="IPR000315">
    <property type="entry name" value="Znf_B-box"/>
</dbReference>
<dbReference type="SMART" id="SM00184">
    <property type="entry name" value="RING"/>
    <property type="match status" value="1"/>
</dbReference>
<dbReference type="SUPFAM" id="SSF57845">
    <property type="entry name" value="B-box zinc-binding domain"/>
    <property type="match status" value="1"/>
</dbReference>
<evidence type="ECO:0000256" key="12">
    <source>
        <dbReference type="ARBA" id="ARBA00023179"/>
    </source>
</evidence>
<reference evidence="20" key="2">
    <citation type="submission" date="2025-09" db="UniProtKB">
        <authorList>
            <consortium name="Ensembl"/>
        </authorList>
    </citation>
    <scope>IDENTIFICATION</scope>
</reference>
<dbReference type="PROSITE" id="PS00518">
    <property type="entry name" value="ZF_RING_1"/>
    <property type="match status" value="1"/>
</dbReference>
<evidence type="ECO:0000259" key="18">
    <source>
        <dbReference type="PROSITE" id="PS50119"/>
    </source>
</evidence>
<evidence type="ECO:0000313" key="20">
    <source>
        <dbReference type="Ensembl" id="ENSPKIP00000019884.1"/>
    </source>
</evidence>
<comment type="subcellular location">
    <subcellularLocation>
        <location evidence="3">Cytoplasm</location>
    </subcellularLocation>
    <subcellularLocation>
        <location evidence="2">Nucleus</location>
    </subcellularLocation>
</comment>
<evidence type="ECO:0000256" key="10">
    <source>
        <dbReference type="ARBA" id="ARBA00022833"/>
    </source>
</evidence>
<feature type="domain" description="B box-type" evidence="18">
    <location>
        <begin position="113"/>
        <end position="155"/>
    </location>
</feature>
<evidence type="ECO:0000256" key="15">
    <source>
        <dbReference type="SAM" id="MobiDB-lite"/>
    </source>
</evidence>
<evidence type="ECO:0000256" key="2">
    <source>
        <dbReference type="ARBA" id="ARBA00004123"/>
    </source>
</evidence>
<reference evidence="20" key="1">
    <citation type="submission" date="2025-08" db="UniProtKB">
        <authorList>
            <consortium name="Ensembl"/>
        </authorList>
    </citation>
    <scope>IDENTIFICATION</scope>
</reference>
<dbReference type="CDD" id="cd19831">
    <property type="entry name" value="Bbox2_MuRF1_C-II"/>
    <property type="match status" value="1"/>
</dbReference>
<keyword evidence="16" id="KW-0472">Membrane</keyword>
<dbReference type="InterPro" id="IPR017903">
    <property type="entry name" value="COS_domain"/>
</dbReference>
<accession>A0A3B3RN25</accession>
<dbReference type="GO" id="GO:0070507">
    <property type="term" value="P:regulation of microtubule cytoskeleton organization"/>
    <property type="evidence" value="ECO:0007669"/>
    <property type="project" value="TreeGrafter"/>
</dbReference>
<dbReference type="InterPro" id="IPR003649">
    <property type="entry name" value="Bbox_C"/>
</dbReference>
<evidence type="ECO:0000256" key="8">
    <source>
        <dbReference type="ARBA" id="ARBA00022771"/>
    </source>
</evidence>
<keyword evidence="8 14" id="KW-0863">Zinc-finger</keyword>
<dbReference type="SMART" id="SM00502">
    <property type="entry name" value="BBC"/>
    <property type="match status" value="1"/>
</dbReference>
<comment type="catalytic activity">
    <reaction evidence="1">
        <text>S-ubiquitinyl-[E2 ubiquitin-conjugating enzyme]-L-cysteine + [acceptor protein]-L-lysine = [E2 ubiquitin-conjugating enzyme]-L-cysteine + N(6)-ubiquitinyl-[acceptor protein]-L-lysine.</text>
        <dbReference type="EC" id="2.3.2.27"/>
    </reaction>
</comment>
<dbReference type="Gene3D" id="3.30.40.10">
    <property type="entry name" value="Zinc/RING finger domain, C3HC4 (zinc finger)"/>
    <property type="match status" value="1"/>
</dbReference>
<evidence type="ECO:0000259" key="19">
    <source>
        <dbReference type="PROSITE" id="PS51262"/>
    </source>
</evidence>
<dbReference type="InterPro" id="IPR001841">
    <property type="entry name" value="Znf_RING"/>
</dbReference>
<evidence type="ECO:0000256" key="9">
    <source>
        <dbReference type="ARBA" id="ARBA00022786"/>
    </source>
</evidence>
<evidence type="ECO:0000256" key="7">
    <source>
        <dbReference type="ARBA" id="ARBA00022723"/>
    </source>
</evidence>
<dbReference type="AlphaFoldDB" id="A0A3B3RN25"/>
<evidence type="ECO:0000256" key="11">
    <source>
        <dbReference type="ARBA" id="ARBA00023054"/>
    </source>
</evidence>
<dbReference type="GO" id="GO:0005737">
    <property type="term" value="C:cytoplasm"/>
    <property type="evidence" value="ECO:0007669"/>
    <property type="project" value="UniProtKB-SubCell"/>
</dbReference>
<dbReference type="Pfam" id="PF00643">
    <property type="entry name" value="zf-B_box"/>
    <property type="match status" value="1"/>
</dbReference>
<evidence type="ECO:0000313" key="21">
    <source>
        <dbReference type="Proteomes" id="UP000261540"/>
    </source>
</evidence>
<keyword evidence="9" id="KW-0833">Ubl conjugation pathway</keyword>
<organism evidence="20 21">
    <name type="scientific">Paramormyrops kingsleyae</name>
    <dbReference type="NCBI Taxonomy" id="1676925"/>
    <lineage>
        <taxon>Eukaryota</taxon>
        <taxon>Metazoa</taxon>
        <taxon>Chordata</taxon>
        <taxon>Craniata</taxon>
        <taxon>Vertebrata</taxon>
        <taxon>Euteleostomi</taxon>
        <taxon>Actinopterygii</taxon>
        <taxon>Neopterygii</taxon>
        <taxon>Teleostei</taxon>
        <taxon>Osteoglossocephala</taxon>
        <taxon>Osteoglossomorpha</taxon>
        <taxon>Osteoglossiformes</taxon>
        <taxon>Mormyridae</taxon>
        <taxon>Paramormyrops</taxon>
    </lineage>
</organism>
<dbReference type="STRING" id="1676925.ENSPKIP00000019884"/>
<evidence type="ECO:0000256" key="3">
    <source>
        <dbReference type="ARBA" id="ARBA00004496"/>
    </source>
</evidence>
<name>A0A3B3RN25_9TELE</name>
<dbReference type="FunFam" id="3.30.40.10:FF:000014">
    <property type="entry name" value="probable E3 ubiquitin-protein ligase MID2"/>
    <property type="match status" value="1"/>
</dbReference>
<feature type="domain" description="COS" evidence="19">
    <location>
        <begin position="263"/>
        <end position="321"/>
    </location>
</feature>
<dbReference type="Pfam" id="PF13445">
    <property type="entry name" value="zf-RING_UBOX"/>
    <property type="match status" value="1"/>
</dbReference>
<evidence type="ECO:0000256" key="6">
    <source>
        <dbReference type="ARBA" id="ARBA00022679"/>
    </source>
</evidence>
<dbReference type="PROSITE" id="PS50089">
    <property type="entry name" value="ZF_RING_2"/>
    <property type="match status" value="1"/>
</dbReference>